<dbReference type="AlphaFoldDB" id="A0A066UBQ3"/>
<dbReference type="Gene3D" id="1.25.40.10">
    <property type="entry name" value="Tetratricopeptide repeat domain"/>
    <property type="match status" value="2"/>
</dbReference>
<dbReference type="SUPFAM" id="SSF52540">
    <property type="entry name" value="P-loop containing nucleoside triphosphate hydrolases"/>
    <property type="match status" value="1"/>
</dbReference>
<dbReference type="SMART" id="SM00382">
    <property type="entry name" value="AAA"/>
    <property type="match status" value="1"/>
</dbReference>
<protein>
    <recommendedName>
        <fullName evidence="1">AAA+ ATPase domain-containing protein</fullName>
    </recommendedName>
</protein>
<dbReference type="InterPro" id="IPR027417">
    <property type="entry name" value="P-loop_NTPase"/>
</dbReference>
<dbReference type="EMBL" id="JMQI01000027">
    <property type="protein sequence ID" value="KDN21554.1"/>
    <property type="molecule type" value="Genomic_DNA"/>
</dbReference>
<dbReference type="eggNOG" id="COG0457">
    <property type="taxonomic scope" value="Bacteria"/>
</dbReference>
<sequence length="740" mass="80696">MNGIPPGGVHNEVAGDAAGVVQAGHIHGDVHVHPAQVVPPAADAPVVVGRIPRRPPAFQPRSALVDVLATNTVGVLVGPRGVGKTQLAAAYARMRIEDRRRVVAWIDAQDHGRAALGWQRLADKLCLRAADETLTAGADAARAWLEDLAEPSLVVFDNAVDPEVLDRWLPSHGRAQVLVTTTSHTFEDFGTAVEVGLFDDVESRAYLRERTGLPDDHSALRLVEELDRLPLALALAAGLIRRQRIGYDLCVRRLRTFPVDRYLPARPSDPYPRGVAQAVLLSVGAAEEADETGLTEMLLAVLAVLSPGGTARQLLHDVARNLVLPEEPSAAADAALGRLAEESIIAVSTDGRLAVLHRVTGRVLRDRLEQDEDRRTVTEVIVRALEACTKRTLGGRLPERAWAEHLIEQIDVVHGLSLADDHAWRVLELRRWTARYHLGAGDYDRAVAAYAAVVGDCREWSGTDDDRRRTPLSEFAQALARANRFEEAIALQEEVLAAACAEYGHLNTTGVALQRATLAFIHQLAGNHEEAVRLERQSWHHRKAFLGADHPQTLMAQLRLSNASLQAGDAASALELLESAESSCARVHPESYLMLDIKRCVASVCARVGRVSEAISRYEAILAGWDVSWGAVGEESYLTVVCELASSLEVIGRYGEAIALCEASVREMADEVRMRVDSLNLRSTLAKLYHLTGRTREAIETREGMVGDAERMYGLNHVISRHCREQLAELSGTPRNAGHG</sequence>
<keyword evidence="3" id="KW-1185">Reference proteome</keyword>
<gene>
    <name evidence="2" type="ORF">DV20_13825</name>
</gene>
<dbReference type="InterPro" id="IPR003593">
    <property type="entry name" value="AAA+_ATPase"/>
</dbReference>
<dbReference type="Gene3D" id="3.40.50.300">
    <property type="entry name" value="P-loop containing nucleotide triphosphate hydrolases"/>
    <property type="match status" value="1"/>
</dbReference>
<dbReference type="PANTHER" id="PTHR35205:SF1">
    <property type="entry name" value="ZU5 DOMAIN-CONTAINING PROTEIN"/>
    <property type="match status" value="1"/>
</dbReference>
<accession>A0A066UBQ3</accession>
<feature type="domain" description="AAA+ ATPase" evidence="1">
    <location>
        <begin position="70"/>
        <end position="217"/>
    </location>
</feature>
<dbReference type="InterPro" id="IPR011990">
    <property type="entry name" value="TPR-like_helical_dom_sf"/>
</dbReference>
<name>A0A066UBQ3_9PSEU</name>
<evidence type="ECO:0000259" key="1">
    <source>
        <dbReference type="SMART" id="SM00382"/>
    </source>
</evidence>
<evidence type="ECO:0000313" key="2">
    <source>
        <dbReference type="EMBL" id="KDN21554.1"/>
    </source>
</evidence>
<dbReference type="STRING" id="287986.DV20_13825"/>
<evidence type="ECO:0000313" key="3">
    <source>
        <dbReference type="Proteomes" id="UP000027345"/>
    </source>
</evidence>
<proteinExistence type="predicted"/>
<dbReference type="PANTHER" id="PTHR35205">
    <property type="entry name" value="NB-ARC AND TPR DOMAIN PROTEIN"/>
    <property type="match status" value="1"/>
</dbReference>
<comment type="caution">
    <text evidence="2">The sequence shown here is derived from an EMBL/GenBank/DDBJ whole genome shotgun (WGS) entry which is preliminary data.</text>
</comment>
<reference evidence="2 3" key="1">
    <citation type="submission" date="2014-05" db="EMBL/GenBank/DDBJ databases">
        <title>Draft genome sequence of Amycolatopsis rifamycinica DSM 46095.</title>
        <authorList>
            <person name="Lal R."/>
            <person name="Saxena A."/>
            <person name="Kumari R."/>
            <person name="Mukherjee U."/>
            <person name="Singh P."/>
            <person name="Sangwan N."/>
            <person name="Mahato N.K."/>
        </authorList>
    </citation>
    <scope>NUCLEOTIDE SEQUENCE [LARGE SCALE GENOMIC DNA]</scope>
    <source>
        <strain evidence="2 3">DSM 46095</strain>
    </source>
</reference>
<dbReference type="SUPFAM" id="SSF48452">
    <property type="entry name" value="TPR-like"/>
    <property type="match status" value="2"/>
</dbReference>
<dbReference type="Pfam" id="PF13374">
    <property type="entry name" value="TPR_10"/>
    <property type="match status" value="2"/>
</dbReference>
<dbReference type="Proteomes" id="UP000027345">
    <property type="component" value="Unassembled WGS sequence"/>
</dbReference>
<organism evidence="2 3">
    <name type="scientific">Amycolatopsis rifamycinica</name>
    <dbReference type="NCBI Taxonomy" id="287986"/>
    <lineage>
        <taxon>Bacteria</taxon>
        <taxon>Bacillati</taxon>
        <taxon>Actinomycetota</taxon>
        <taxon>Actinomycetes</taxon>
        <taxon>Pseudonocardiales</taxon>
        <taxon>Pseudonocardiaceae</taxon>
        <taxon>Amycolatopsis</taxon>
    </lineage>
</organism>